<dbReference type="Proteomes" id="UP001143372">
    <property type="component" value="Unassembled WGS sequence"/>
</dbReference>
<name>A0A9W6MVJ2_9HYPH</name>
<organism evidence="2 3">
    <name type="scientific">Hansschlegelia plantiphila</name>
    <dbReference type="NCBI Taxonomy" id="374655"/>
    <lineage>
        <taxon>Bacteria</taxon>
        <taxon>Pseudomonadati</taxon>
        <taxon>Pseudomonadota</taxon>
        <taxon>Alphaproteobacteria</taxon>
        <taxon>Hyphomicrobiales</taxon>
        <taxon>Methylopilaceae</taxon>
        <taxon>Hansschlegelia</taxon>
    </lineage>
</organism>
<comment type="caution">
    <text evidence="2">The sequence shown here is derived from an EMBL/GenBank/DDBJ whole genome shotgun (WGS) entry which is preliminary data.</text>
</comment>
<feature type="transmembrane region" description="Helical" evidence="1">
    <location>
        <begin position="311"/>
        <end position="331"/>
    </location>
</feature>
<reference evidence="2" key="1">
    <citation type="journal article" date="2014" name="Int. J. Syst. Evol. Microbiol.">
        <title>Complete genome sequence of Corynebacterium casei LMG S-19264T (=DSM 44701T), isolated from a smear-ripened cheese.</title>
        <authorList>
            <consortium name="US DOE Joint Genome Institute (JGI-PGF)"/>
            <person name="Walter F."/>
            <person name="Albersmeier A."/>
            <person name="Kalinowski J."/>
            <person name="Ruckert C."/>
        </authorList>
    </citation>
    <scope>NUCLEOTIDE SEQUENCE</scope>
    <source>
        <strain evidence="2">VKM B-2347</strain>
    </source>
</reference>
<keyword evidence="3" id="KW-1185">Reference proteome</keyword>
<keyword evidence="1" id="KW-0812">Transmembrane</keyword>
<dbReference type="AlphaFoldDB" id="A0A9W6MVJ2"/>
<gene>
    <name evidence="2" type="ORF">GCM10008179_14180</name>
</gene>
<evidence type="ECO:0000313" key="2">
    <source>
        <dbReference type="EMBL" id="GLK67780.1"/>
    </source>
</evidence>
<dbReference type="EMBL" id="BSFI01000007">
    <property type="protein sequence ID" value="GLK67780.1"/>
    <property type="molecule type" value="Genomic_DNA"/>
</dbReference>
<reference evidence="2" key="2">
    <citation type="submission" date="2023-01" db="EMBL/GenBank/DDBJ databases">
        <authorList>
            <person name="Sun Q."/>
            <person name="Evtushenko L."/>
        </authorList>
    </citation>
    <scope>NUCLEOTIDE SEQUENCE</scope>
    <source>
        <strain evidence="2">VKM B-2347</strain>
    </source>
</reference>
<sequence length="341" mass="35013">MGARAVRVIDWVSRGSRVALAASVGAVAIGAASDFGFTVPLEVAIQRGLSQVATPEALDARAQAALDADDVALARGLADLGAELGRPLPAETLQRLTAAEAPAAVAWRDARGLAHGFATGEIDGSASLVGALAADLTLVGDVRDLATEGSKMARGEDHSNLILGLAAAGVAATAATYATAGAGAPARFGVSILKAARRTGVMTAEFAADLGRRIAKTGETSAIRASGREAGAVETLLGASTELRAVGGAVGSAETVRLMKYVRSVGELPELRRFTTRFGTRSRAVAELTGKASLRVFRTTLRVGEMLMRHLLAALMWFGGLMLGAISNIGWRGLRFLAAKV</sequence>
<protein>
    <submittedName>
        <fullName evidence="2">Uncharacterized protein</fullName>
    </submittedName>
</protein>
<evidence type="ECO:0000256" key="1">
    <source>
        <dbReference type="SAM" id="Phobius"/>
    </source>
</evidence>
<dbReference type="RefSeq" id="WP_271168031.1">
    <property type="nucleotide sequence ID" value="NZ_BSFI01000007.1"/>
</dbReference>
<evidence type="ECO:0000313" key="3">
    <source>
        <dbReference type="Proteomes" id="UP001143372"/>
    </source>
</evidence>
<proteinExistence type="predicted"/>
<accession>A0A9W6MVJ2</accession>
<keyword evidence="1" id="KW-1133">Transmembrane helix</keyword>
<keyword evidence="1" id="KW-0472">Membrane</keyword>